<comment type="similarity">
    <text evidence="4 12">In the N-terminal section; belongs to the cytidine and deoxycytidylate deaminase family.</text>
</comment>
<keyword evidence="10 12" id="KW-0560">Oxidoreductase</keyword>
<dbReference type="PANTHER" id="PTHR38011:SF7">
    <property type="entry name" value="2,5-DIAMINO-6-RIBOSYLAMINO-4(3H)-PYRIMIDINONE 5'-PHOSPHATE REDUCTASE"/>
    <property type="match status" value="1"/>
</dbReference>
<dbReference type="KEGG" id="yrh:AABB31_11315"/>
<comment type="cofactor">
    <cofactor evidence="12 15">
        <name>Zn(2+)</name>
        <dbReference type="ChEBI" id="CHEBI:29105"/>
    </cofactor>
    <text evidence="12 15">Binds 1 zinc ion.</text>
</comment>
<evidence type="ECO:0000256" key="10">
    <source>
        <dbReference type="ARBA" id="ARBA00023002"/>
    </source>
</evidence>
<dbReference type="InterPro" id="IPR016192">
    <property type="entry name" value="APOBEC/CMP_deaminase_Zn-bd"/>
</dbReference>
<dbReference type="Pfam" id="PF01872">
    <property type="entry name" value="RibD_C"/>
    <property type="match status" value="1"/>
</dbReference>
<evidence type="ECO:0000256" key="2">
    <source>
        <dbReference type="ARBA" id="ARBA00004882"/>
    </source>
</evidence>
<evidence type="ECO:0000256" key="12">
    <source>
        <dbReference type="PIRNR" id="PIRNR006769"/>
    </source>
</evidence>
<dbReference type="InterPro" id="IPR002125">
    <property type="entry name" value="CMP_dCMP_dom"/>
</dbReference>
<comment type="pathway">
    <text evidence="2 12">Cofactor biosynthesis; riboflavin biosynthesis; 5-amino-6-(D-ribitylamino)uracil from GTP: step 2/4.</text>
</comment>
<dbReference type="PANTHER" id="PTHR38011">
    <property type="entry name" value="DIHYDROFOLATE REDUCTASE FAMILY PROTEIN (AFU_ORTHOLOGUE AFUA_8G06820)"/>
    <property type="match status" value="1"/>
</dbReference>
<comment type="catalytic activity">
    <reaction evidence="12">
        <text>2,5-diamino-6-hydroxy-4-(5-phosphoribosylamino)-pyrimidine + H2O + H(+) = 5-amino-6-(5-phospho-D-ribosylamino)uracil + NH4(+)</text>
        <dbReference type="Rhea" id="RHEA:21868"/>
        <dbReference type="ChEBI" id="CHEBI:15377"/>
        <dbReference type="ChEBI" id="CHEBI:15378"/>
        <dbReference type="ChEBI" id="CHEBI:28938"/>
        <dbReference type="ChEBI" id="CHEBI:58453"/>
        <dbReference type="ChEBI" id="CHEBI:58614"/>
        <dbReference type="EC" id="3.5.4.26"/>
    </reaction>
</comment>
<dbReference type="NCBIfam" id="TIGR00227">
    <property type="entry name" value="ribD_Cterm"/>
    <property type="match status" value="1"/>
</dbReference>
<feature type="binding site" evidence="14">
    <location>
        <position position="173"/>
    </location>
    <ligand>
        <name>NADP(+)</name>
        <dbReference type="ChEBI" id="CHEBI:58349"/>
    </ligand>
</feature>
<feature type="binding site" evidence="14">
    <location>
        <position position="203"/>
    </location>
    <ligand>
        <name>substrate</name>
    </ligand>
</feature>
<dbReference type="EC" id="1.1.1.193" evidence="12"/>
<dbReference type="NCBIfam" id="TIGR00326">
    <property type="entry name" value="eubact_ribD"/>
    <property type="match status" value="1"/>
</dbReference>
<feature type="binding site" evidence="15">
    <location>
        <position position="78"/>
    </location>
    <ligand>
        <name>Zn(2+)</name>
        <dbReference type="ChEBI" id="CHEBI:29105"/>
        <note>catalytic</note>
    </ligand>
</feature>
<evidence type="ECO:0000256" key="5">
    <source>
        <dbReference type="ARBA" id="ARBA00007417"/>
    </source>
</evidence>
<reference evidence="17 18" key="2">
    <citation type="submission" date="2024-08" db="EMBL/GenBank/DDBJ databases">
        <title>Phylogenomic analyses of a clade within the roseobacter group suggest taxonomic reassignments of species of the genera Aestuariivita, Citreicella, Loktanella, Nautella, Pelagibaca, Ruegeria, Thalassobius, Thiobacimonas and Tropicibacter, and the proposal o.</title>
        <authorList>
            <person name="Jeon C.O."/>
        </authorList>
    </citation>
    <scope>NUCLEOTIDE SEQUENCE [LARGE SCALE GENOMIC DNA]</scope>
    <source>
        <strain evidence="17 18">SS1-5</strain>
    </source>
</reference>
<evidence type="ECO:0000256" key="14">
    <source>
        <dbReference type="PIRSR" id="PIRSR006769-2"/>
    </source>
</evidence>
<dbReference type="InterPro" id="IPR016193">
    <property type="entry name" value="Cytidine_deaminase-like"/>
</dbReference>
<keyword evidence="7 12" id="KW-0479">Metal-binding</keyword>
<feature type="domain" description="CMP/dCMP-type deaminase" evidence="16">
    <location>
        <begin position="4"/>
        <end position="126"/>
    </location>
</feature>
<evidence type="ECO:0000256" key="3">
    <source>
        <dbReference type="ARBA" id="ARBA00004910"/>
    </source>
</evidence>
<dbReference type="Proteomes" id="UP001470809">
    <property type="component" value="Chromosome"/>
</dbReference>
<feature type="active site" description="Proton donor" evidence="13">
    <location>
        <position position="55"/>
    </location>
</feature>
<gene>
    <name evidence="17" type="primary">ribD</name>
    <name evidence="17" type="ORF">AABB31_11315</name>
</gene>
<feature type="binding site" evidence="15">
    <location>
        <position position="53"/>
    </location>
    <ligand>
        <name>Zn(2+)</name>
        <dbReference type="ChEBI" id="CHEBI:29105"/>
        <note>catalytic</note>
    </ligand>
</feature>
<feature type="binding site" evidence="14">
    <location>
        <position position="157"/>
    </location>
    <ligand>
        <name>NADP(+)</name>
        <dbReference type="ChEBI" id="CHEBI:58349"/>
    </ligand>
</feature>
<sequence>MTAQSDARYMALALALGRRGQGRVWPNPQVGCVIVKDDRIVGRGHTADGGRPHAETVALAQAGTTAAGSTAYVTLEPCAHHGQTPPCAEALIAAGVKRVVIATADPDPRVAGKGEAMLRAAGVAVERGVHDRVARRDLAGFLLRVTRDRPFVTLKLACSLDGRIATAAGESQWITGPQARRAVHMMRARHDAVMVGAGTVRADDPSLTVRDLGITRQPARVVISREGRLPENAKMLRDGATPPVYLCHQAGADVSAWTARGAVSLPCDVAAGQVDPASALAALAAQGITRVFCEGGGMLGAALLAAELVDELVVFNAGMIIGAEGIPGLGAMGVDQLARSPRFRLDRVQQMGPDIMHVWTRPDLDQVLDWRQSQA</sequence>
<dbReference type="GO" id="GO:0008703">
    <property type="term" value="F:5-amino-6-(5-phosphoribosylamino)uracil reductase activity"/>
    <property type="evidence" value="ECO:0007669"/>
    <property type="project" value="UniProtKB-EC"/>
</dbReference>
<keyword evidence="9 12" id="KW-0521">NADP</keyword>
<keyword evidence="12 17" id="KW-0378">Hydrolase</keyword>
<comment type="similarity">
    <text evidence="5 12">In the C-terminal section; belongs to the HTP reductase family.</text>
</comment>
<dbReference type="GO" id="GO:0008270">
    <property type="term" value="F:zinc ion binding"/>
    <property type="evidence" value="ECO:0007669"/>
    <property type="project" value="InterPro"/>
</dbReference>
<name>A0AAN0NM83_9RHOB</name>
<feature type="binding site" evidence="14">
    <location>
        <begin position="296"/>
        <end position="302"/>
    </location>
    <ligand>
        <name>NADP(+)</name>
        <dbReference type="ChEBI" id="CHEBI:58349"/>
    </ligand>
</feature>
<dbReference type="PROSITE" id="PS00903">
    <property type="entry name" value="CYT_DCMP_DEAMINASES_1"/>
    <property type="match status" value="1"/>
</dbReference>
<feature type="binding site" evidence="14">
    <location>
        <position position="171"/>
    </location>
    <ligand>
        <name>substrate</name>
    </ligand>
</feature>
<dbReference type="GO" id="GO:0009231">
    <property type="term" value="P:riboflavin biosynthetic process"/>
    <property type="evidence" value="ECO:0007669"/>
    <property type="project" value="UniProtKB-KW"/>
</dbReference>
<feature type="binding site" evidence="14">
    <location>
        <position position="199"/>
    </location>
    <ligand>
        <name>NADP(+)</name>
        <dbReference type="ChEBI" id="CHEBI:58349"/>
    </ligand>
</feature>
<dbReference type="Gene3D" id="3.40.140.10">
    <property type="entry name" value="Cytidine Deaminase, domain 2"/>
    <property type="match status" value="1"/>
</dbReference>
<evidence type="ECO:0000256" key="1">
    <source>
        <dbReference type="ARBA" id="ARBA00002151"/>
    </source>
</evidence>
<evidence type="ECO:0000256" key="9">
    <source>
        <dbReference type="ARBA" id="ARBA00022857"/>
    </source>
</evidence>
<evidence type="ECO:0000256" key="13">
    <source>
        <dbReference type="PIRSR" id="PIRSR006769-1"/>
    </source>
</evidence>
<keyword evidence="18" id="KW-1185">Reference proteome</keyword>
<comment type="function">
    <text evidence="1 12">Converts 2,5-diamino-6-(ribosylamino)-4(3h)-pyrimidinone 5'-phosphate into 5-amino-6-(ribosylamino)-2,4(1h,3h)-pyrimidinedione 5'-phosphate.</text>
</comment>
<feature type="binding site" evidence="14">
    <location>
        <position position="207"/>
    </location>
    <ligand>
        <name>substrate</name>
    </ligand>
</feature>
<dbReference type="Pfam" id="PF00383">
    <property type="entry name" value="dCMP_cyt_deam_1"/>
    <property type="match status" value="1"/>
</dbReference>
<dbReference type="InterPro" id="IPR024072">
    <property type="entry name" value="DHFR-like_dom_sf"/>
</dbReference>
<dbReference type="InterPro" id="IPR002734">
    <property type="entry name" value="RibDG_C"/>
</dbReference>
<keyword evidence="11" id="KW-0511">Multifunctional enzyme</keyword>
<dbReference type="RefSeq" id="WP_342078666.1">
    <property type="nucleotide sequence ID" value="NZ_CP151767.2"/>
</dbReference>
<dbReference type="CDD" id="cd01284">
    <property type="entry name" value="Riboflavin_deaminase-reductase"/>
    <property type="match status" value="1"/>
</dbReference>
<evidence type="ECO:0000313" key="17">
    <source>
        <dbReference type="EMBL" id="WZU69374.1"/>
    </source>
</evidence>
<proteinExistence type="inferred from homology"/>
<dbReference type="InterPro" id="IPR050765">
    <property type="entry name" value="Riboflavin_Biosynth_HTPR"/>
</dbReference>
<evidence type="ECO:0000313" key="18">
    <source>
        <dbReference type="Proteomes" id="UP001470809"/>
    </source>
</evidence>
<dbReference type="Gene3D" id="3.40.430.10">
    <property type="entry name" value="Dihydrofolate Reductase, subunit A"/>
    <property type="match status" value="1"/>
</dbReference>
<feature type="binding site" evidence="14">
    <location>
        <position position="187"/>
    </location>
    <ligand>
        <name>substrate</name>
    </ligand>
</feature>
<organism evidence="17 18">
    <name type="scientific">Yoonia rhodophyticola</name>
    <dbReference type="NCBI Taxonomy" id="3137370"/>
    <lineage>
        <taxon>Bacteria</taxon>
        <taxon>Pseudomonadati</taxon>
        <taxon>Pseudomonadota</taxon>
        <taxon>Alphaproteobacteria</taxon>
        <taxon>Rhodobacterales</taxon>
        <taxon>Paracoccaceae</taxon>
        <taxon>Yoonia</taxon>
    </lineage>
</organism>
<feature type="binding site" evidence="14">
    <location>
        <position position="210"/>
    </location>
    <ligand>
        <name>substrate</name>
    </ligand>
</feature>
<dbReference type="InterPro" id="IPR011549">
    <property type="entry name" value="RibD_C"/>
</dbReference>
<dbReference type="InterPro" id="IPR004794">
    <property type="entry name" value="Eubact_RibD"/>
</dbReference>
<dbReference type="SUPFAM" id="SSF53927">
    <property type="entry name" value="Cytidine deaminase-like"/>
    <property type="match status" value="1"/>
</dbReference>
<evidence type="ECO:0000256" key="11">
    <source>
        <dbReference type="ARBA" id="ARBA00023268"/>
    </source>
</evidence>
<feature type="binding site" evidence="15">
    <location>
        <position position="87"/>
    </location>
    <ligand>
        <name>Zn(2+)</name>
        <dbReference type="ChEBI" id="CHEBI:29105"/>
        <note>catalytic</note>
    </ligand>
</feature>
<evidence type="ECO:0000256" key="6">
    <source>
        <dbReference type="ARBA" id="ARBA00022619"/>
    </source>
</evidence>
<dbReference type="GO" id="GO:0050661">
    <property type="term" value="F:NADP binding"/>
    <property type="evidence" value="ECO:0007669"/>
    <property type="project" value="InterPro"/>
</dbReference>
<dbReference type="SUPFAM" id="SSF53597">
    <property type="entry name" value="Dihydrofolate reductase-like"/>
    <property type="match status" value="1"/>
</dbReference>
<evidence type="ECO:0000256" key="15">
    <source>
        <dbReference type="PIRSR" id="PIRSR006769-3"/>
    </source>
</evidence>
<keyword evidence="8 12" id="KW-0862">Zinc</keyword>
<dbReference type="AlphaFoldDB" id="A0AAN0NM83"/>
<dbReference type="EMBL" id="CP151767">
    <property type="protein sequence ID" value="WZU69374.1"/>
    <property type="molecule type" value="Genomic_DNA"/>
</dbReference>
<evidence type="ECO:0000256" key="8">
    <source>
        <dbReference type="ARBA" id="ARBA00022833"/>
    </source>
</evidence>
<evidence type="ECO:0000259" key="16">
    <source>
        <dbReference type="PROSITE" id="PS51747"/>
    </source>
</evidence>
<evidence type="ECO:0000256" key="4">
    <source>
        <dbReference type="ARBA" id="ARBA00005259"/>
    </source>
</evidence>
<reference evidence="18" key="1">
    <citation type="submission" date="2024-04" db="EMBL/GenBank/DDBJ databases">
        <title>Phylogenomic analyses of a clade within the roseobacter group suggest taxonomic reassignments of species of the genera Aestuariivita, Citreicella, Loktanella, Nautella, Pelagibaca, Ruegeria, Thalassobius, Thiobacimonas and Tropicibacter, and the proposal o.</title>
        <authorList>
            <person name="Jeon C.O."/>
        </authorList>
    </citation>
    <scope>NUCLEOTIDE SEQUENCE [LARGE SCALE GENOMIC DNA]</scope>
    <source>
        <strain evidence="18">SS1-5</strain>
    </source>
</reference>
<comment type="catalytic activity">
    <reaction evidence="12">
        <text>5-amino-6-(5-phospho-D-ribitylamino)uracil + NADP(+) = 5-amino-6-(5-phospho-D-ribosylamino)uracil + NADPH + H(+)</text>
        <dbReference type="Rhea" id="RHEA:17845"/>
        <dbReference type="ChEBI" id="CHEBI:15378"/>
        <dbReference type="ChEBI" id="CHEBI:57783"/>
        <dbReference type="ChEBI" id="CHEBI:58349"/>
        <dbReference type="ChEBI" id="CHEBI:58421"/>
        <dbReference type="ChEBI" id="CHEBI:58453"/>
        <dbReference type="EC" id="1.1.1.193"/>
    </reaction>
</comment>
<accession>A0AAN0NM83</accession>
<dbReference type="PIRSF" id="PIRSF006769">
    <property type="entry name" value="RibD"/>
    <property type="match status" value="1"/>
</dbReference>
<dbReference type="GO" id="GO:0008835">
    <property type="term" value="F:diaminohydroxyphosphoribosylaminopyrimidine deaminase activity"/>
    <property type="evidence" value="ECO:0007669"/>
    <property type="project" value="UniProtKB-EC"/>
</dbReference>
<evidence type="ECO:0000256" key="7">
    <source>
        <dbReference type="ARBA" id="ARBA00022723"/>
    </source>
</evidence>
<keyword evidence="6 12" id="KW-0686">Riboflavin biosynthesis</keyword>
<dbReference type="EC" id="3.5.4.26" evidence="12"/>
<comment type="pathway">
    <text evidence="3 12">Cofactor biosynthesis; riboflavin biosynthesis; 5-amino-6-(D-ribitylamino)uracil from GTP: step 3/4.</text>
</comment>
<dbReference type="PROSITE" id="PS51747">
    <property type="entry name" value="CYT_DCMP_DEAMINASES_2"/>
    <property type="match status" value="1"/>
</dbReference>
<feature type="binding site" evidence="14">
    <location>
        <position position="294"/>
    </location>
    <ligand>
        <name>substrate</name>
    </ligand>
</feature>
<protein>
    <recommendedName>
        <fullName evidence="12">Riboflavin biosynthesis protein RibD</fullName>
    </recommendedName>
    <domain>
        <recommendedName>
            <fullName evidence="12">Diaminohydroxyphosphoribosylaminopyrimidine deaminase</fullName>
            <shortName evidence="12">DRAP deaminase</shortName>
            <ecNumber evidence="12">3.5.4.26</ecNumber>
        </recommendedName>
        <alternativeName>
            <fullName evidence="12">Riboflavin-specific deaminase</fullName>
        </alternativeName>
    </domain>
    <domain>
        <recommendedName>
            <fullName evidence="12">5-amino-6-(5-phosphoribosylamino)uracil reductase</fullName>
            <ecNumber evidence="12">1.1.1.193</ecNumber>
        </recommendedName>
        <alternativeName>
            <fullName evidence="12">HTP reductase</fullName>
        </alternativeName>
    </domain>
</protein>